<gene>
    <name evidence="5" type="ORF">H9734_09270</name>
</gene>
<sequence length="147" mass="17332">MKNTVENMLHFYSQLRKLYINEFTRRFQNENFSPNELDLMLFLHNNPSINTASQLCTCLNVSKALICRSVDSLSHRELLTTQPDLHDRRVQHLHLTEKADPVIRKLLSAHETLNAEILKDISPEDLRQMERTMDRILELFQEKEKGD</sequence>
<dbReference type="PANTHER" id="PTHR42756">
    <property type="entry name" value="TRANSCRIPTIONAL REGULATOR, MARR"/>
    <property type="match status" value="1"/>
</dbReference>
<dbReference type="EMBL" id="DXEK01000155">
    <property type="protein sequence ID" value="HIX77765.1"/>
    <property type="molecule type" value="Genomic_DNA"/>
</dbReference>
<proteinExistence type="predicted"/>
<dbReference type="AlphaFoldDB" id="A0A9D1XGW1"/>
<protein>
    <submittedName>
        <fullName evidence="5">MarR family winged helix-turn-helix transcriptional regulator</fullName>
    </submittedName>
</protein>
<dbReference type="InterPro" id="IPR036388">
    <property type="entry name" value="WH-like_DNA-bd_sf"/>
</dbReference>
<organism evidence="5 6">
    <name type="scientific">Candidatus Fusicatenibacter merdavium</name>
    <dbReference type="NCBI Taxonomy" id="2838600"/>
    <lineage>
        <taxon>Bacteria</taxon>
        <taxon>Bacillati</taxon>
        <taxon>Bacillota</taxon>
        <taxon>Clostridia</taxon>
        <taxon>Lachnospirales</taxon>
        <taxon>Lachnospiraceae</taxon>
        <taxon>Fusicatenibacter</taxon>
    </lineage>
</organism>
<dbReference type="PANTHER" id="PTHR42756:SF1">
    <property type="entry name" value="TRANSCRIPTIONAL REPRESSOR OF EMRAB OPERON"/>
    <property type="match status" value="1"/>
</dbReference>
<dbReference type="SMART" id="SM00347">
    <property type="entry name" value="HTH_MARR"/>
    <property type="match status" value="1"/>
</dbReference>
<dbReference type="GO" id="GO:0003677">
    <property type="term" value="F:DNA binding"/>
    <property type="evidence" value="ECO:0007669"/>
    <property type="project" value="UniProtKB-KW"/>
</dbReference>
<accession>A0A9D1XGW1</accession>
<dbReference type="GO" id="GO:0003700">
    <property type="term" value="F:DNA-binding transcription factor activity"/>
    <property type="evidence" value="ECO:0007669"/>
    <property type="project" value="InterPro"/>
</dbReference>
<reference evidence="5" key="1">
    <citation type="journal article" date="2021" name="PeerJ">
        <title>Extensive microbial diversity within the chicken gut microbiome revealed by metagenomics and culture.</title>
        <authorList>
            <person name="Gilroy R."/>
            <person name="Ravi A."/>
            <person name="Getino M."/>
            <person name="Pursley I."/>
            <person name="Horton D.L."/>
            <person name="Alikhan N.F."/>
            <person name="Baker D."/>
            <person name="Gharbi K."/>
            <person name="Hall N."/>
            <person name="Watson M."/>
            <person name="Adriaenssens E.M."/>
            <person name="Foster-Nyarko E."/>
            <person name="Jarju S."/>
            <person name="Secka A."/>
            <person name="Antonio M."/>
            <person name="Oren A."/>
            <person name="Chaudhuri R.R."/>
            <person name="La Ragione R."/>
            <person name="Hildebrand F."/>
            <person name="Pallen M.J."/>
        </authorList>
    </citation>
    <scope>NUCLEOTIDE SEQUENCE</scope>
    <source>
        <strain evidence="5">CHK183-1962</strain>
    </source>
</reference>
<evidence type="ECO:0000313" key="6">
    <source>
        <dbReference type="Proteomes" id="UP000886890"/>
    </source>
</evidence>
<dbReference type="PROSITE" id="PS50995">
    <property type="entry name" value="HTH_MARR_2"/>
    <property type="match status" value="1"/>
</dbReference>
<dbReference type="PRINTS" id="PR00598">
    <property type="entry name" value="HTHMARR"/>
</dbReference>
<comment type="caution">
    <text evidence="5">The sequence shown here is derived from an EMBL/GenBank/DDBJ whole genome shotgun (WGS) entry which is preliminary data.</text>
</comment>
<keyword evidence="1" id="KW-0805">Transcription regulation</keyword>
<reference evidence="5" key="2">
    <citation type="submission" date="2021-04" db="EMBL/GenBank/DDBJ databases">
        <authorList>
            <person name="Gilroy R."/>
        </authorList>
    </citation>
    <scope>NUCLEOTIDE SEQUENCE</scope>
    <source>
        <strain evidence="5">CHK183-1962</strain>
    </source>
</reference>
<keyword evidence="2" id="KW-0238">DNA-binding</keyword>
<dbReference type="InterPro" id="IPR000835">
    <property type="entry name" value="HTH_MarR-typ"/>
</dbReference>
<evidence type="ECO:0000256" key="1">
    <source>
        <dbReference type="ARBA" id="ARBA00023015"/>
    </source>
</evidence>
<feature type="domain" description="HTH marR-type" evidence="4">
    <location>
        <begin position="1"/>
        <end position="138"/>
    </location>
</feature>
<dbReference type="Gene3D" id="1.10.10.10">
    <property type="entry name" value="Winged helix-like DNA-binding domain superfamily/Winged helix DNA-binding domain"/>
    <property type="match status" value="1"/>
</dbReference>
<evidence type="ECO:0000313" key="5">
    <source>
        <dbReference type="EMBL" id="HIX77765.1"/>
    </source>
</evidence>
<dbReference type="Pfam" id="PF12802">
    <property type="entry name" value="MarR_2"/>
    <property type="match status" value="1"/>
</dbReference>
<dbReference type="SUPFAM" id="SSF46785">
    <property type="entry name" value="Winged helix' DNA-binding domain"/>
    <property type="match status" value="1"/>
</dbReference>
<dbReference type="InterPro" id="IPR036390">
    <property type="entry name" value="WH_DNA-bd_sf"/>
</dbReference>
<evidence type="ECO:0000259" key="4">
    <source>
        <dbReference type="PROSITE" id="PS50995"/>
    </source>
</evidence>
<keyword evidence="3" id="KW-0804">Transcription</keyword>
<name>A0A9D1XGW1_9FIRM</name>
<dbReference type="Proteomes" id="UP000886890">
    <property type="component" value="Unassembled WGS sequence"/>
</dbReference>
<evidence type="ECO:0000256" key="3">
    <source>
        <dbReference type="ARBA" id="ARBA00023163"/>
    </source>
</evidence>
<evidence type="ECO:0000256" key="2">
    <source>
        <dbReference type="ARBA" id="ARBA00023125"/>
    </source>
</evidence>